<dbReference type="Proteomes" id="UP000235015">
    <property type="component" value="Unassembled WGS sequence"/>
</dbReference>
<dbReference type="InterPro" id="IPR003488">
    <property type="entry name" value="DprA"/>
</dbReference>
<accession>A0A2N6CUK4</accession>
<evidence type="ECO:0000256" key="1">
    <source>
        <dbReference type="ARBA" id="ARBA00006525"/>
    </source>
</evidence>
<proteinExistence type="inferred from homology"/>
<evidence type="ECO:0000259" key="3">
    <source>
        <dbReference type="Pfam" id="PF17782"/>
    </source>
</evidence>
<dbReference type="SUPFAM" id="SSF102405">
    <property type="entry name" value="MCP/YpsA-like"/>
    <property type="match status" value="1"/>
</dbReference>
<organism evidence="4 5">
    <name type="scientific">Sedimenticola selenatireducens</name>
    <dbReference type="NCBI Taxonomy" id="191960"/>
    <lineage>
        <taxon>Bacteria</taxon>
        <taxon>Pseudomonadati</taxon>
        <taxon>Pseudomonadota</taxon>
        <taxon>Gammaproteobacteria</taxon>
        <taxon>Chromatiales</taxon>
        <taxon>Sedimenticolaceae</taxon>
        <taxon>Sedimenticola</taxon>
    </lineage>
</organism>
<feature type="domain" description="Smf/DprA SLOG" evidence="2">
    <location>
        <begin position="98"/>
        <end position="306"/>
    </location>
</feature>
<sequence length="396" mass="42700">MSIQERSDETTRQTREGDCEHQTADLRYWLALLHTPGLGSRGINRLLGFSGGDPRPLFGAQHPAHSGLRQESIAWLRGPDWDQVEQDLRWLEGDNRTLLTLRDARYPPLLREIADPPPLLFVQGNAATLEMAQLAIVGSRNPTPSGQQTALDFARFLADAGFAITSGLAAGIDGAAHRGALETMTPTLAVTGTGLDRVYPARHRDLAHRIAEQGALISELPPGTPPLPANFPRRNRIISGLSVGTLVVEAAQKSGSLITARLATEQGREVFAVPGSIHNPLARGCHALIRQGAKLVETAEDILEELSPLLGTLLKVPLEKPAAEAESTPRRWDGEYQLLMAALDFDPTPVDLLIQRSGLTADAVSSMLLLLELEGFVSAAPGGRYCRTGKMGTEPL</sequence>
<dbReference type="AlphaFoldDB" id="A0A2N6CUK4"/>
<comment type="similarity">
    <text evidence="1">Belongs to the DprA/Smf family.</text>
</comment>
<dbReference type="PANTHER" id="PTHR43022">
    <property type="entry name" value="PROTEIN SMF"/>
    <property type="match status" value="1"/>
</dbReference>
<dbReference type="GO" id="GO:0009294">
    <property type="term" value="P:DNA-mediated transformation"/>
    <property type="evidence" value="ECO:0007669"/>
    <property type="project" value="InterPro"/>
</dbReference>
<dbReference type="Pfam" id="PF02481">
    <property type="entry name" value="DNA_processg_A"/>
    <property type="match status" value="1"/>
</dbReference>
<dbReference type="PANTHER" id="PTHR43022:SF1">
    <property type="entry name" value="PROTEIN SMF"/>
    <property type="match status" value="1"/>
</dbReference>
<dbReference type="Pfam" id="PF17782">
    <property type="entry name" value="WHD_DprA"/>
    <property type="match status" value="1"/>
</dbReference>
<dbReference type="InterPro" id="IPR041614">
    <property type="entry name" value="DprA_WH"/>
</dbReference>
<comment type="caution">
    <text evidence="4">The sequence shown here is derived from an EMBL/GenBank/DDBJ whole genome shotgun (WGS) entry which is preliminary data.</text>
</comment>
<dbReference type="Gene3D" id="1.10.10.10">
    <property type="entry name" value="Winged helix-like DNA-binding domain superfamily/Winged helix DNA-binding domain"/>
    <property type="match status" value="1"/>
</dbReference>
<dbReference type="RefSeq" id="WP_273440472.1">
    <property type="nucleotide sequence ID" value="NZ_PKUN01000023.1"/>
</dbReference>
<evidence type="ECO:0000313" key="4">
    <source>
        <dbReference type="EMBL" id="PLX60845.1"/>
    </source>
</evidence>
<evidence type="ECO:0000259" key="2">
    <source>
        <dbReference type="Pfam" id="PF02481"/>
    </source>
</evidence>
<dbReference type="InterPro" id="IPR057666">
    <property type="entry name" value="DrpA_SLOG"/>
</dbReference>
<name>A0A2N6CUK4_9GAMM</name>
<dbReference type="STRING" id="1111735.GCA_000428045_01637"/>
<gene>
    <name evidence="4" type="primary">dprA</name>
    <name evidence="4" type="ORF">C0630_15620</name>
</gene>
<protein>
    <submittedName>
        <fullName evidence="4">DNA-protecting protein DprA</fullName>
    </submittedName>
</protein>
<dbReference type="NCBIfam" id="TIGR00732">
    <property type="entry name" value="dprA"/>
    <property type="match status" value="1"/>
</dbReference>
<dbReference type="Gene3D" id="3.40.50.450">
    <property type="match status" value="1"/>
</dbReference>
<dbReference type="InterPro" id="IPR036388">
    <property type="entry name" value="WH-like_DNA-bd_sf"/>
</dbReference>
<feature type="domain" description="DprA winged helix" evidence="3">
    <location>
        <begin position="324"/>
        <end position="383"/>
    </location>
</feature>
<reference evidence="4 5" key="1">
    <citation type="submission" date="2017-11" db="EMBL/GenBank/DDBJ databases">
        <title>Genome-resolved metagenomics identifies genetic mobility, metabolic interactions, and unexpected diversity in perchlorate-reducing communities.</title>
        <authorList>
            <person name="Barnum T.P."/>
            <person name="Figueroa I.A."/>
            <person name="Carlstrom C.I."/>
            <person name="Lucas L.N."/>
            <person name="Engelbrektson A.L."/>
            <person name="Coates J.D."/>
        </authorList>
    </citation>
    <scope>NUCLEOTIDE SEQUENCE [LARGE SCALE GENOMIC DNA]</scope>
    <source>
        <strain evidence="4">BM301</strain>
    </source>
</reference>
<dbReference type="EMBL" id="PKUN01000023">
    <property type="protein sequence ID" value="PLX60845.1"/>
    <property type="molecule type" value="Genomic_DNA"/>
</dbReference>
<evidence type="ECO:0000313" key="5">
    <source>
        <dbReference type="Proteomes" id="UP000235015"/>
    </source>
</evidence>